<feature type="domain" description="HNH nuclease" evidence="1">
    <location>
        <begin position="8"/>
        <end position="59"/>
    </location>
</feature>
<keyword evidence="2" id="KW-0255">Endonuclease</keyword>
<reference evidence="2" key="1">
    <citation type="journal article" date="2011" name="PLoS ONE">
        <title>Genome of a low-salinity ammonia-oxidizing archaeon determined by single-cell and metagenomic analysis.</title>
        <authorList>
            <person name="Blainey P.C."/>
            <person name="Mosier A.C."/>
            <person name="Potanina A."/>
            <person name="Francis C.A."/>
            <person name="Quake S.R."/>
        </authorList>
    </citation>
    <scope>NUCLEOTIDE SEQUENCE [LARGE SCALE GENOMIC DNA]</scope>
    <source>
        <strain evidence="2">SFB1</strain>
    </source>
</reference>
<dbReference type="HOGENOM" id="CLU_1640020_0_0_2"/>
<keyword evidence="2" id="KW-0378">Hydrolase</keyword>
<dbReference type="GO" id="GO:0004519">
    <property type="term" value="F:endonuclease activity"/>
    <property type="evidence" value="ECO:0007669"/>
    <property type="project" value="UniProtKB-KW"/>
</dbReference>
<evidence type="ECO:0000313" key="2">
    <source>
        <dbReference type="EMBL" id="EGG41365.1"/>
    </source>
</evidence>
<name>F3KMS3_9ARCH</name>
<dbReference type="SMART" id="SM00507">
    <property type="entry name" value="HNHc"/>
    <property type="match status" value="1"/>
</dbReference>
<proteinExistence type="predicted"/>
<dbReference type="Proteomes" id="UP000004348">
    <property type="component" value="Chromosome"/>
</dbReference>
<evidence type="ECO:0000259" key="1">
    <source>
        <dbReference type="SMART" id="SM00507"/>
    </source>
</evidence>
<accession>F3KMS3</accession>
<protein>
    <submittedName>
        <fullName evidence="2">Putative HNH endonuclease</fullName>
    </submittedName>
</protein>
<keyword evidence="2" id="KW-0540">Nuclease</keyword>
<dbReference type="InterPro" id="IPR003615">
    <property type="entry name" value="HNH_nuc"/>
</dbReference>
<gene>
    <name evidence="2" type="ORF">Nlim_1828</name>
</gene>
<dbReference type="EMBL" id="AEGP01000065">
    <property type="protein sequence ID" value="EGG41365.1"/>
    <property type="molecule type" value="Genomic_DNA"/>
</dbReference>
<dbReference type="AlphaFoldDB" id="F3KMS3"/>
<dbReference type="Gene3D" id="1.10.30.50">
    <property type="match status" value="1"/>
</dbReference>
<sequence length="162" mass="18745">MNGYARKKWYGFLAQRDGEHCYICNRIPPEFQLIIEHKDNNNANNNPENLRLSCRRCNYIKNPRGPVDLSACVNMVNDDTSAEIDINTRKEPLFRKFVFHLLNEQNKVSQHEVIYSGAEELGISPVTARRYLEKMCSGRGLLMKSNEIKTIMIKYKPKPPGI</sequence>
<organism evidence="2">
    <name type="scientific">Candidatus Nitrosarchaeum limnium SFB1</name>
    <dbReference type="NCBI Taxonomy" id="886738"/>
    <lineage>
        <taxon>Archaea</taxon>
        <taxon>Nitrososphaerota</taxon>
        <taxon>Nitrososphaeria</taxon>
        <taxon>Nitrosopumilales</taxon>
        <taxon>Nitrosopumilaceae</taxon>
        <taxon>Nitrosarchaeum</taxon>
    </lineage>
</organism>
<comment type="caution">
    <text evidence="2">The sequence shown here is derived from an EMBL/GenBank/DDBJ whole genome shotgun (WGS) entry which is preliminary data.</text>
</comment>